<dbReference type="InterPro" id="IPR006029">
    <property type="entry name" value="Neurotrans-gated_channel_TM"/>
</dbReference>
<dbReference type="CDD" id="cd18997">
    <property type="entry name" value="LGIC_ECD_nAChR"/>
    <property type="match status" value="1"/>
</dbReference>
<dbReference type="Pfam" id="PF02931">
    <property type="entry name" value="Neur_chan_LBD"/>
    <property type="match status" value="1"/>
</dbReference>
<dbReference type="Proteomes" id="UP001292094">
    <property type="component" value="Unassembled WGS sequence"/>
</dbReference>
<feature type="region of interest" description="Disordered" evidence="7">
    <location>
        <begin position="86"/>
        <end position="163"/>
    </location>
</feature>
<dbReference type="GO" id="GO:0005230">
    <property type="term" value="F:extracellular ligand-gated monoatomic ion channel activity"/>
    <property type="evidence" value="ECO:0007669"/>
    <property type="project" value="InterPro"/>
</dbReference>
<evidence type="ECO:0000259" key="8">
    <source>
        <dbReference type="Pfam" id="PF02931"/>
    </source>
</evidence>
<feature type="coiled-coil region" evidence="6">
    <location>
        <begin position="225"/>
        <end position="255"/>
    </location>
</feature>
<evidence type="ECO:0000313" key="11">
    <source>
        <dbReference type="EMBL" id="KAK4321335.1"/>
    </source>
</evidence>
<feature type="transmembrane region" description="Helical" evidence="5">
    <location>
        <begin position="1230"/>
        <end position="1248"/>
    </location>
</feature>
<dbReference type="EMBL" id="JAWZYT010000599">
    <property type="protein sequence ID" value="KAK4321335.1"/>
    <property type="molecule type" value="Genomic_DNA"/>
</dbReference>
<evidence type="ECO:0000256" key="7">
    <source>
        <dbReference type="SAM" id="MobiDB-lite"/>
    </source>
</evidence>
<keyword evidence="5" id="KW-0813">Transport</keyword>
<dbReference type="GO" id="GO:0016020">
    <property type="term" value="C:membrane"/>
    <property type="evidence" value="ECO:0007669"/>
    <property type="project" value="UniProtKB-SubCell"/>
</dbReference>
<sequence length="1281" mass="143568">MAGVTVPSLVNTIETEIERARQDLKGVDENLRRLTGRDFNEGSSQRPDLRRVRLASTGRDDEPPAKRRPPGGVFARLGAVVLEQHHNEARGRARGGGGAGEQRGGMMGMRGGGVGEMRGVRGEGRGGFDHRGRGGIVRPDPTPSPNHHHQDLRTEIHGDSRSRRVQEVAEADDKMPKPSLASFVARPVCDNKSRTEAAAELTKDRATLDRSRRMFGVVLGTLKKFKNDEAKQKDKEEQRAAIERKLEEKGRVEKEELRRERLELFNLRKERQAQIRRLTLKMNRIKEHEGWEAHQMMLAKFIRTESSPQIFWNPRIHNSRSNQLSRITHDKIIRELEYKRQQMKEELDQILGSRAEDDDDDDGRAGGVAGGEEDEDVDEEVFQHRGMRSQVARQGEGGPHSDHHLNCPDLLDFEAEEGELVYDEPVLSGKDEPSDKGRMVVQVDGRGAGGRKVEIVAGQGGGGGGEAGGGGGEGNDSEKENEGRRKERDRSREEKRREKDRDRGERKSKDRGKEKGKDSEKEISKGRDGKDRTSSGKGRDKSKDTREVDREKSSDGARQRDSIDMEDEDELATTIVHIKIEKDDEIDSRDPTDPILKIVKEEKPDKPVTGKKGKDSGTTEPNVEEASPSVSAYQPPPPVDSIPPPPLPPSATSSSPPPPPLPPASSSPPPLPSSPPQTSPKHTSEPMEAEDNAENEKIETGEEKDTGCDLASTKPSESPKVQNNQSEKMVSPQDKKMHKEESAESGGKPSKVKQQQKEDKKKVEGVSEAAGGGGSNNKVKVKSKVSNNKLKSEGGTSEPWVAIDLSDQHILYNDIFERYNKHLMPTLSHEDIIEVHFEIALFNVLSLDTKRGIMVTNTEVIMLWKDPYLSWDPNSYNNTKEMRVLYSDIWHPDVILYNTADTSYESSLINTNIIVSHDGTCKLLTHAVFTSVCDVDVQWFPFDQQICDLIFSSWTADVNHMRLDKGPSDITRFHPNQEFFLENFYSESYDDFDPCCDEPFSIITYHVQLQRRVKFALFFFIMPGVLINICALLVFSLPAETGEKIGLGINSMLAMIVFLMAMTENLPPTQSLPLAGVYYGVCLIVLTFNIIFSVYVLNLSYSGDRGHAVPDWLRSWVLWVAWLVGVKVPDFIKTAWIQDEKEMKGGVDKTNEVFPFKDGDNVSVHMVNVKPTHVYEGPGVFKEPFQRRSVEALEGIHRILEAEANETHIQSTKTRLSEQWKFMSRVLDRILFITFGATTLLFNVIILTQSPFGEKFEYCPIGKGNCDEDFDFSSIGGLDHF</sequence>
<keyword evidence="3 5" id="KW-1133">Transmembrane helix</keyword>
<feature type="transmembrane region" description="Helical" evidence="5">
    <location>
        <begin position="1015"/>
        <end position="1035"/>
    </location>
</feature>
<organism evidence="11 12">
    <name type="scientific">Petrolisthes manimaculis</name>
    <dbReference type="NCBI Taxonomy" id="1843537"/>
    <lineage>
        <taxon>Eukaryota</taxon>
        <taxon>Metazoa</taxon>
        <taxon>Ecdysozoa</taxon>
        <taxon>Arthropoda</taxon>
        <taxon>Crustacea</taxon>
        <taxon>Multicrustacea</taxon>
        <taxon>Malacostraca</taxon>
        <taxon>Eumalacostraca</taxon>
        <taxon>Eucarida</taxon>
        <taxon>Decapoda</taxon>
        <taxon>Pleocyemata</taxon>
        <taxon>Anomura</taxon>
        <taxon>Galatheoidea</taxon>
        <taxon>Porcellanidae</taxon>
        <taxon>Petrolisthes</taxon>
    </lineage>
</organism>
<feature type="domain" description="Pinin/SDK/MemA protein" evidence="10">
    <location>
        <begin position="209"/>
        <end position="324"/>
    </location>
</feature>
<feature type="domain" description="Neurotransmitter-gated ion-channel ligand-binding" evidence="8">
    <location>
        <begin position="811"/>
        <end position="1013"/>
    </location>
</feature>
<keyword evidence="5" id="KW-0407">Ion channel</keyword>
<evidence type="ECO:0000256" key="5">
    <source>
        <dbReference type="RuleBase" id="RU000687"/>
    </source>
</evidence>
<feature type="compositionally biased region" description="Basic and acidic residues" evidence="7">
    <location>
        <begin position="694"/>
        <end position="707"/>
    </location>
</feature>
<dbReference type="Gene3D" id="1.20.58.390">
    <property type="entry name" value="Neurotransmitter-gated ion-channel transmembrane domain"/>
    <property type="match status" value="1"/>
</dbReference>
<feature type="domain" description="Neurotransmitter-gated ion-channel transmembrane" evidence="9">
    <location>
        <begin position="1021"/>
        <end position="1246"/>
    </location>
</feature>
<feature type="transmembrane region" description="Helical" evidence="5">
    <location>
        <begin position="1075"/>
        <end position="1097"/>
    </location>
</feature>
<dbReference type="PROSITE" id="PS00236">
    <property type="entry name" value="NEUROTR_ION_CHANNEL"/>
    <property type="match status" value="1"/>
</dbReference>
<dbReference type="Pfam" id="PF04696">
    <property type="entry name" value="Pinin_SDK_memA"/>
    <property type="match status" value="1"/>
</dbReference>
<dbReference type="SUPFAM" id="SSF63712">
    <property type="entry name" value="Nicotinic receptor ligand binding domain-like"/>
    <property type="match status" value="1"/>
</dbReference>
<dbReference type="Pfam" id="PF02932">
    <property type="entry name" value="Neur_chan_memb"/>
    <property type="match status" value="1"/>
</dbReference>
<evidence type="ECO:0000259" key="10">
    <source>
        <dbReference type="Pfam" id="PF04696"/>
    </source>
</evidence>
<dbReference type="GO" id="GO:0004888">
    <property type="term" value="F:transmembrane signaling receptor activity"/>
    <property type="evidence" value="ECO:0007669"/>
    <property type="project" value="InterPro"/>
</dbReference>
<keyword evidence="5" id="KW-0406">Ion transport</keyword>
<feature type="compositionally biased region" description="Polar residues" evidence="7">
    <location>
        <begin position="713"/>
        <end position="728"/>
    </location>
</feature>
<reference evidence="11" key="1">
    <citation type="submission" date="2023-11" db="EMBL/GenBank/DDBJ databases">
        <title>Genome assemblies of two species of porcelain crab, Petrolisthes cinctipes and Petrolisthes manimaculis (Anomura: Porcellanidae).</title>
        <authorList>
            <person name="Angst P."/>
        </authorList>
    </citation>
    <scope>NUCLEOTIDE SEQUENCE</scope>
    <source>
        <strain evidence="11">PB745_02</strain>
        <tissue evidence="11">Gill</tissue>
    </source>
</reference>
<feature type="compositionally biased region" description="Basic and acidic residues" evidence="7">
    <location>
        <begin position="148"/>
        <end position="163"/>
    </location>
</feature>
<keyword evidence="4 5" id="KW-0472">Membrane</keyword>
<dbReference type="InterPro" id="IPR018000">
    <property type="entry name" value="Neurotransmitter_ion_chnl_CS"/>
</dbReference>
<dbReference type="SUPFAM" id="SSF90112">
    <property type="entry name" value="Neurotransmitter-gated ion-channel transmembrane pore"/>
    <property type="match status" value="1"/>
</dbReference>
<feature type="compositionally biased region" description="Gly residues" evidence="7">
    <location>
        <begin position="94"/>
        <end position="116"/>
    </location>
</feature>
<dbReference type="PRINTS" id="PR00252">
    <property type="entry name" value="NRIONCHANNEL"/>
</dbReference>
<evidence type="ECO:0000256" key="3">
    <source>
        <dbReference type="ARBA" id="ARBA00022989"/>
    </source>
</evidence>
<keyword evidence="6" id="KW-0175">Coiled coil</keyword>
<dbReference type="InterPro" id="IPR006202">
    <property type="entry name" value="Neur_chan_lig-bd"/>
</dbReference>
<comment type="subcellular location">
    <subcellularLocation>
        <location evidence="1">Membrane</location>
        <topology evidence="1">Multi-pass membrane protein</topology>
    </subcellularLocation>
</comment>
<name>A0AAE1UJM3_9EUCA</name>
<dbReference type="FunFam" id="2.70.170.10:FF:000028">
    <property type="entry name" value="AcetylCholine Receptor"/>
    <property type="match status" value="1"/>
</dbReference>
<feature type="compositionally biased region" description="Pro residues" evidence="7">
    <location>
        <begin position="634"/>
        <end position="678"/>
    </location>
</feature>
<feature type="compositionally biased region" description="Basic and acidic residues" evidence="7">
    <location>
        <begin position="476"/>
        <end position="563"/>
    </location>
</feature>
<feature type="region of interest" description="Disordered" evidence="7">
    <location>
        <begin position="444"/>
        <end position="796"/>
    </location>
</feature>
<keyword evidence="2 5" id="KW-0812">Transmembrane</keyword>
<feature type="compositionally biased region" description="Basic and acidic residues" evidence="7">
    <location>
        <begin position="755"/>
        <end position="765"/>
    </location>
</feature>
<evidence type="ECO:0000256" key="4">
    <source>
        <dbReference type="ARBA" id="ARBA00023136"/>
    </source>
</evidence>
<feature type="compositionally biased region" description="Gly residues" evidence="7">
    <location>
        <begin position="458"/>
        <end position="474"/>
    </location>
</feature>
<protein>
    <submittedName>
        <fullName evidence="11">Uncharacterized protein</fullName>
    </submittedName>
</protein>
<keyword evidence="12" id="KW-1185">Reference proteome</keyword>
<dbReference type="CDD" id="cd19051">
    <property type="entry name" value="LGIC_TM_cation"/>
    <property type="match status" value="1"/>
</dbReference>
<feature type="compositionally biased region" description="Basic and acidic residues" evidence="7">
    <location>
        <begin position="733"/>
        <end position="742"/>
    </location>
</feature>
<dbReference type="PANTHER" id="PTHR18945">
    <property type="entry name" value="NEUROTRANSMITTER GATED ION CHANNEL"/>
    <property type="match status" value="1"/>
</dbReference>
<dbReference type="InterPro" id="IPR006786">
    <property type="entry name" value="Pinin_SDK_MemA"/>
</dbReference>
<dbReference type="InterPro" id="IPR038050">
    <property type="entry name" value="Neuro_actylchol_rec"/>
</dbReference>
<gene>
    <name evidence="11" type="ORF">Pmani_007855</name>
</gene>
<evidence type="ECO:0000313" key="12">
    <source>
        <dbReference type="Proteomes" id="UP001292094"/>
    </source>
</evidence>
<dbReference type="InterPro" id="IPR006201">
    <property type="entry name" value="Neur_channel"/>
</dbReference>
<dbReference type="InterPro" id="IPR036734">
    <property type="entry name" value="Neur_chan_lig-bd_sf"/>
</dbReference>
<evidence type="ECO:0000256" key="2">
    <source>
        <dbReference type="ARBA" id="ARBA00022692"/>
    </source>
</evidence>
<feature type="compositionally biased region" description="Basic and acidic residues" evidence="7">
    <location>
        <begin position="578"/>
        <end position="617"/>
    </location>
</feature>
<dbReference type="InterPro" id="IPR036719">
    <property type="entry name" value="Neuro-gated_channel_TM_sf"/>
</dbReference>
<evidence type="ECO:0000259" key="9">
    <source>
        <dbReference type="Pfam" id="PF02932"/>
    </source>
</evidence>
<feature type="region of interest" description="Disordered" evidence="7">
    <location>
        <begin position="352"/>
        <end position="378"/>
    </location>
</feature>
<evidence type="ECO:0000256" key="6">
    <source>
        <dbReference type="SAM" id="Coils"/>
    </source>
</evidence>
<feature type="region of interest" description="Disordered" evidence="7">
    <location>
        <begin position="35"/>
        <end position="72"/>
    </location>
</feature>
<proteinExistence type="inferred from homology"/>
<evidence type="ECO:0000256" key="1">
    <source>
        <dbReference type="ARBA" id="ARBA00004141"/>
    </source>
</evidence>
<feature type="compositionally biased region" description="Basic and acidic residues" evidence="7">
    <location>
        <begin position="118"/>
        <end position="132"/>
    </location>
</feature>
<comment type="similarity">
    <text evidence="5">Belongs to the ligand-gated ion channel (TC 1.A.9) family.</text>
</comment>
<comment type="caution">
    <text evidence="11">The sequence shown here is derived from an EMBL/GenBank/DDBJ whole genome shotgun (WGS) entry which is preliminary data.</text>
</comment>
<feature type="transmembrane region" description="Helical" evidence="5">
    <location>
        <begin position="1047"/>
        <end position="1063"/>
    </location>
</feature>
<dbReference type="Gene3D" id="2.70.170.10">
    <property type="entry name" value="Neurotransmitter-gated ion-channel ligand-binding domain"/>
    <property type="match status" value="1"/>
</dbReference>
<accession>A0AAE1UJM3</accession>